<dbReference type="InterPro" id="IPR019885">
    <property type="entry name" value="Tscrpt_reg_HTH_AsnC-type_CS"/>
</dbReference>
<dbReference type="InterPro" id="IPR011008">
    <property type="entry name" value="Dimeric_a/b-barrel"/>
</dbReference>
<sequence>MPSDIKPVRKLDRIDRQILHELQQDGRISYVNLARKVNLSTSPCLERVRRLEQDGFITGYTAILDPEKLNAGLTIFVELSLTYTSGEVFEEFKEAVASWPQIQECHMVSGGFDYLLKIRIEDISSYRQLLGEILHKLPGVRDSRSLIVVETLQESTNIQISPEPSIPNR</sequence>
<dbReference type="InterPro" id="IPR019888">
    <property type="entry name" value="Tscrpt_reg_AsnC-like"/>
</dbReference>
<dbReference type="InterPro" id="IPR036390">
    <property type="entry name" value="WH_DNA-bd_sf"/>
</dbReference>
<dbReference type="InterPro" id="IPR000485">
    <property type="entry name" value="AsnC-type_HTH_dom"/>
</dbReference>
<dbReference type="FunFam" id="1.10.10.10:FF:000186">
    <property type="entry name" value="AsnC family transcriptional regulator"/>
    <property type="match status" value="1"/>
</dbReference>
<keyword evidence="3" id="KW-0010">Activator</keyword>
<dbReference type="PROSITE" id="PS00519">
    <property type="entry name" value="HTH_ASNC_1"/>
    <property type="match status" value="1"/>
</dbReference>
<name>A0A7R8ZXY2_9CRUS</name>
<dbReference type="Gene3D" id="1.10.10.10">
    <property type="entry name" value="Winged helix-like DNA-binding domain superfamily/Winged helix DNA-binding domain"/>
    <property type="match status" value="1"/>
</dbReference>
<dbReference type="GO" id="GO:0043565">
    <property type="term" value="F:sequence-specific DNA binding"/>
    <property type="evidence" value="ECO:0007669"/>
    <property type="project" value="InterPro"/>
</dbReference>
<dbReference type="PROSITE" id="PS50956">
    <property type="entry name" value="HTH_ASNC_2"/>
    <property type="match status" value="1"/>
</dbReference>
<dbReference type="SUPFAM" id="SSF46785">
    <property type="entry name" value="Winged helix' DNA-binding domain"/>
    <property type="match status" value="1"/>
</dbReference>
<dbReference type="SUPFAM" id="SSF54909">
    <property type="entry name" value="Dimeric alpha+beta barrel"/>
    <property type="match status" value="1"/>
</dbReference>
<evidence type="ECO:0000256" key="4">
    <source>
        <dbReference type="ARBA" id="ARBA00023163"/>
    </source>
</evidence>
<proteinExistence type="predicted"/>
<dbReference type="Pfam" id="PF01037">
    <property type="entry name" value="AsnC_trans_reg"/>
    <property type="match status" value="1"/>
</dbReference>
<dbReference type="InterPro" id="IPR036388">
    <property type="entry name" value="WH-like_DNA-bd_sf"/>
</dbReference>
<dbReference type="OrthoDB" id="411675at2759"/>
<organism evidence="5">
    <name type="scientific">Cyprideis torosa</name>
    <dbReference type="NCBI Taxonomy" id="163714"/>
    <lineage>
        <taxon>Eukaryota</taxon>
        <taxon>Metazoa</taxon>
        <taxon>Ecdysozoa</taxon>
        <taxon>Arthropoda</taxon>
        <taxon>Crustacea</taxon>
        <taxon>Oligostraca</taxon>
        <taxon>Ostracoda</taxon>
        <taxon>Podocopa</taxon>
        <taxon>Podocopida</taxon>
        <taxon>Cytherocopina</taxon>
        <taxon>Cytheroidea</taxon>
        <taxon>Cytherideidae</taxon>
        <taxon>Cyprideis</taxon>
    </lineage>
</organism>
<accession>A0A7R8ZXY2</accession>
<dbReference type="InterPro" id="IPR011991">
    <property type="entry name" value="ArsR-like_HTH"/>
</dbReference>
<evidence type="ECO:0000256" key="3">
    <source>
        <dbReference type="ARBA" id="ARBA00023159"/>
    </source>
</evidence>
<dbReference type="PRINTS" id="PR00033">
    <property type="entry name" value="HTHASNC"/>
</dbReference>
<dbReference type="InterPro" id="IPR019887">
    <property type="entry name" value="Tscrpt_reg_AsnC/Lrp_C"/>
</dbReference>
<dbReference type="GO" id="GO:0006524">
    <property type="term" value="P:alanine catabolic process"/>
    <property type="evidence" value="ECO:0007669"/>
    <property type="project" value="TreeGrafter"/>
</dbReference>
<dbReference type="PANTHER" id="PTHR30154:SF0">
    <property type="entry name" value="LEUCINE-RESPONSIVE REGULATORY PROTEIN"/>
    <property type="match status" value="1"/>
</dbReference>
<evidence type="ECO:0000256" key="1">
    <source>
        <dbReference type="ARBA" id="ARBA00023015"/>
    </source>
</evidence>
<protein>
    <submittedName>
        <fullName evidence="5">Uncharacterized protein</fullName>
    </submittedName>
</protein>
<reference evidence="5" key="1">
    <citation type="submission" date="2020-11" db="EMBL/GenBank/DDBJ databases">
        <authorList>
            <person name="Tran Van P."/>
        </authorList>
    </citation>
    <scope>NUCLEOTIDE SEQUENCE</scope>
</reference>
<dbReference type="CDD" id="cd00090">
    <property type="entry name" value="HTH_ARSR"/>
    <property type="match status" value="1"/>
</dbReference>
<dbReference type="PANTHER" id="PTHR30154">
    <property type="entry name" value="LEUCINE-RESPONSIVE REGULATORY PROTEIN"/>
    <property type="match status" value="1"/>
</dbReference>
<gene>
    <name evidence="5" type="ORF">CTOB1V02_LOCUS16372</name>
</gene>
<dbReference type="SMART" id="SM00344">
    <property type="entry name" value="HTH_ASNC"/>
    <property type="match status" value="1"/>
</dbReference>
<dbReference type="GO" id="GO:0043201">
    <property type="term" value="P:response to L-leucine"/>
    <property type="evidence" value="ECO:0007669"/>
    <property type="project" value="TreeGrafter"/>
</dbReference>
<keyword evidence="2" id="KW-0238">DNA-binding</keyword>
<dbReference type="EMBL" id="OB703734">
    <property type="protein sequence ID" value="CAD7238557.1"/>
    <property type="molecule type" value="Genomic_DNA"/>
</dbReference>
<keyword evidence="4" id="KW-0804">Transcription</keyword>
<keyword evidence="1" id="KW-0805">Transcription regulation</keyword>
<dbReference type="Pfam" id="PF13404">
    <property type="entry name" value="HTH_AsnC-type"/>
    <property type="match status" value="1"/>
</dbReference>
<dbReference type="Gene3D" id="3.30.70.920">
    <property type="match status" value="1"/>
</dbReference>
<evidence type="ECO:0000256" key="2">
    <source>
        <dbReference type="ARBA" id="ARBA00023125"/>
    </source>
</evidence>
<dbReference type="AlphaFoldDB" id="A0A7R8ZXY2"/>
<dbReference type="GO" id="GO:0005829">
    <property type="term" value="C:cytosol"/>
    <property type="evidence" value="ECO:0007669"/>
    <property type="project" value="TreeGrafter"/>
</dbReference>
<evidence type="ECO:0000313" key="5">
    <source>
        <dbReference type="EMBL" id="CAD7238557.1"/>
    </source>
</evidence>